<reference evidence="3" key="1">
    <citation type="submission" date="2019-11" db="EMBL/GenBank/DDBJ databases">
        <authorList>
            <person name="Feng L."/>
        </authorList>
    </citation>
    <scope>NUCLEOTIDE SEQUENCE</scope>
    <source>
        <strain evidence="3">AodontolyticusLFYP35</strain>
    </source>
</reference>
<sequence>MSNTARTSDPNSGATNQSLRAHNLSLALRHILASPGAINRAGIAAQTGISRATMSRLVDELIDSGLVEESEDKLSTGQRGRPTSVLSPTSGRVIALGLQVNVSALGAYLVDLSGTVLAHECVSGDFSGADPTSTLRKLARIARRVLRGGSSSGALFLGSSLALPGLFSTDTLTIAPNLGWRNIPREELLHPLHDLAVTLVANEADLAAYAVAYPRPGVPEGPDSFIYVSGEVGIGGGLIVNHQPLSGAHGWSGEIGHICVEPEGDICSCGARGCLETVAGLKALGRAAGLGDNASTREILQHAGHSSRAQDAMTHAGHALGQALSAVVNTVDISQVYLGGLVAEIAPYLLPSLREELATRVLQAPWHTPQIDILPHSEDLSLRGGAHRVLDLIVDDPIHWKDQAITLP</sequence>
<dbReference type="InterPro" id="IPR043129">
    <property type="entry name" value="ATPase_NBD"/>
</dbReference>
<dbReference type="Pfam" id="PF12802">
    <property type="entry name" value="MarR_2"/>
    <property type="match status" value="1"/>
</dbReference>
<protein>
    <submittedName>
        <fullName evidence="3">N-acetylglucosamine repressor</fullName>
    </submittedName>
</protein>
<evidence type="ECO:0000313" key="3">
    <source>
        <dbReference type="EMBL" id="VYS80582.1"/>
    </source>
</evidence>
<dbReference type="InterPro" id="IPR000835">
    <property type="entry name" value="HTH_MarR-typ"/>
</dbReference>
<organism evidence="3">
    <name type="scientific">Schaalia odontolytica</name>
    <dbReference type="NCBI Taxonomy" id="1660"/>
    <lineage>
        <taxon>Bacteria</taxon>
        <taxon>Bacillati</taxon>
        <taxon>Actinomycetota</taxon>
        <taxon>Actinomycetes</taxon>
        <taxon>Actinomycetales</taxon>
        <taxon>Actinomycetaceae</taxon>
        <taxon>Schaalia</taxon>
    </lineage>
</organism>
<dbReference type="PANTHER" id="PTHR18964:SF149">
    <property type="entry name" value="BIFUNCTIONAL UDP-N-ACETYLGLUCOSAMINE 2-EPIMERASE_N-ACETYLMANNOSAMINE KINASE"/>
    <property type="match status" value="1"/>
</dbReference>
<dbReference type="SUPFAM" id="SSF46785">
    <property type="entry name" value="Winged helix' DNA-binding domain"/>
    <property type="match status" value="1"/>
</dbReference>
<evidence type="ECO:0000256" key="1">
    <source>
        <dbReference type="ARBA" id="ARBA00006479"/>
    </source>
</evidence>
<name>A0A6N2RHR2_9ACTO</name>
<evidence type="ECO:0000259" key="2">
    <source>
        <dbReference type="Pfam" id="PF12802"/>
    </source>
</evidence>
<dbReference type="Gene3D" id="3.30.420.40">
    <property type="match status" value="2"/>
</dbReference>
<dbReference type="Pfam" id="PF00480">
    <property type="entry name" value="ROK"/>
    <property type="match status" value="1"/>
</dbReference>
<proteinExistence type="inferred from homology"/>
<comment type="similarity">
    <text evidence="1">Belongs to the ROK (NagC/XylR) family.</text>
</comment>
<dbReference type="AlphaFoldDB" id="A0A6N2RHR2"/>
<dbReference type="GO" id="GO:0003700">
    <property type="term" value="F:DNA-binding transcription factor activity"/>
    <property type="evidence" value="ECO:0007669"/>
    <property type="project" value="InterPro"/>
</dbReference>
<dbReference type="InterPro" id="IPR036390">
    <property type="entry name" value="WH_DNA-bd_sf"/>
</dbReference>
<dbReference type="SUPFAM" id="SSF53067">
    <property type="entry name" value="Actin-like ATPase domain"/>
    <property type="match status" value="2"/>
</dbReference>
<dbReference type="InterPro" id="IPR000600">
    <property type="entry name" value="ROK"/>
</dbReference>
<dbReference type="InterPro" id="IPR036388">
    <property type="entry name" value="WH-like_DNA-bd_sf"/>
</dbReference>
<feature type="domain" description="HTH marR-type" evidence="2">
    <location>
        <begin position="26"/>
        <end position="71"/>
    </location>
</feature>
<gene>
    <name evidence="3" type="primary">nagC_1</name>
    <name evidence="3" type="ORF">AOLFYP35_00371</name>
</gene>
<accession>A0A6N2RHR2</accession>
<dbReference type="Gene3D" id="1.10.10.10">
    <property type="entry name" value="Winged helix-like DNA-binding domain superfamily/Winged helix DNA-binding domain"/>
    <property type="match status" value="1"/>
</dbReference>
<dbReference type="PANTHER" id="PTHR18964">
    <property type="entry name" value="ROK (REPRESSOR, ORF, KINASE) FAMILY"/>
    <property type="match status" value="1"/>
</dbReference>
<dbReference type="EMBL" id="CACRSM010000002">
    <property type="protein sequence ID" value="VYS80582.1"/>
    <property type="molecule type" value="Genomic_DNA"/>
</dbReference>